<dbReference type="Pfam" id="PF13470">
    <property type="entry name" value="PIN_3"/>
    <property type="match status" value="1"/>
</dbReference>
<dbReference type="CDD" id="cd09854">
    <property type="entry name" value="PIN_VapC-like"/>
    <property type="match status" value="1"/>
</dbReference>
<dbReference type="InterPro" id="IPR002716">
    <property type="entry name" value="PIN_dom"/>
</dbReference>
<keyword evidence="4" id="KW-0460">Magnesium</keyword>
<keyword evidence="3" id="KW-0378">Hydrolase</keyword>
<dbReference type="EMBL" id="BAABRR010000011">
    <property type="protein sequence ID" value="GAA5519644.1"/>
    <property type="molecule type" value="Genomic_DNA"/>
</dbReference>
<dbReference type="Proteomes" id="UP001426770">
    <property type="component" value="Unassembled WGS sequence"/>
</dbReference>
<dbReference type="SUPFAM" id="SSF88723">
    <property type="entry name" value="PIN domain-like"/>
    <property type="match status" value="1"/>
</dbReference>
<organism evidence="6 7">
    <name type="scientific">Demequina sediminis</name>
    <dbReference type="NCBI Taxonomy" id="1930058"/>
    <lineage>
        <taxon>Bacteria</taxon>
        <taxon>Bacillati</taxon>
        <taxon>Actinomycetota</taxon>
        <taxon>Actinomycetes</taxon>
        <taxon>Micrococcales</taxon>
        <taxon>Demequinaceae</taxon>
        <taxon>Demequina</taxon>
    </lineage>
</organism>
<evidence type="ECO:0000256" key="1">
    <source>
        <dbReference type="ARBA" id="ARBA00022722"/>
    </source>
</evidence>
<keyword evidence="2" id="KW-0479">Metal-binding</keyword>
<keyword evidence="7" id="KW-1185">Reference proteome</keyword>
<proteinExistence type="predicted"/>
<evidence type="ECO:0000256" key="3">
    <source>
        <dbReference type="ARBA" id="ARBA00022801"/>
    </source>
</evidence>
<name>A0ABP9WJ71_9MICO</name>
<keyword evidence="1" id="KW-0540">Nuclease</keyword>
<evidence type="ECO:0000256" key="2">
    <source>
        <dbReference type="ARBA" id="ARBA00022723"/>
    </source>
</evidence>
<sequence>MPTRVLLDANVLMSRTLRDAIFLIQIESPGMFATCWTEDILAETLYHLRRRNPRLDGRVVAAVRDKVSQVMSERIEGYPILEMPGLADRDDRHVHSAAVAGQVGILVTDDRGFLDLDPASMGALSYDIVSADGFLVLADDSGPDAVRRMVRRQWEYWRGRDPASDLPARFVAAGCPAFAERVAGHIREL</sequence>
<comment type="caution">
    <text evidence="6">The sequence shown here is derived from an EMBL/GenBank/DDBJ whole genome shotgun (WGS) entry which is preliminary data.</text>
</comment>
<feature type="domain" description="PIN" evidence="5">
    <location>
        <begin position="4"/>
        <end position="111"/>
    </location>
</feature>
<dbReference type="InterPro" id="IPR029060">
    <property type="entry name" value="PIN-like_dom_sf"/>
</dbReference>
<evidence type="ECO:0000259" key="5">
    <source>
        <dbReference type="Pfam" id="PF13470"/>
    </source>
</evidence>
<protein>
    <recommendedName>
        <fullName evidence="5">PIN domain-containing protein</fullName>
    </recommendedName>
</protein>
<evidence type="ECO:0000313" key="6">
    <source>
        <dbReference type="EMBL" id="GAA5519644.1"/>
    </source>
</evidence>
<gene>
    <name evidence="6" type="ORF">Lsed01_02095</name>
</gene>
<evidence type="ECO:0000313" key="7">
    <source>
        <dbReference type="Proteomes" id="UP001426770"/>
    </source>
</evidence>
<reference evidence="6 7" key="1">
    <citation type="submission" date="2024-02" db="EMBL/GenBank/DDBJ databases">
        <title>Lysinimicrobium sediminis NBRC 112286.</title>
        <authorList>
            <person name="Ichikawa N."/>
            <person name="Katano-Makiyama Y."/>
            <person name="Hidaka K."/>
        </authorList>
    </citation>
    <scope>NUCLEOTIDE SEQUENCE [LARGE SCALE GENOMIC DNA]</scope>
    <source>
        <strain evidence="6 7">NBRC 112286</strain>
    </source>
</reference>
<evidence type="ECO:0000256" key="4">
    <source>
        <dbReference type="ARBA" id="ARBA00022842"/>
    </source>
</evidence>
<accession>A0ABP9WJ71</accession>